<dbReference type="InterPro" id="IPR036188">
    <property type="entry name" value="FAD/NAD-bd_sf"/>
</dbReference>
<dbReference type="STRING" id="1003195.SCATT_48860"/>
<evidence type="ECO:0000313" key="7">
    <source>
        <dbReference type="EMBL" id="AEW97257.1"/>
    </source>
</evidence>
<dbReference type="Pfam" id="PF00732">
    <property type="entry name" value="GMC_oxred_N"/>
    <property type="match status" value="1"/>
</dbReference>
<dbReference type="PANTHER" id="PTHR46056">
    <property type="entry name" value="LONG-CHAIN-ALCOHOL OXIDASE"/>
    <property type="match status" value="1"/>
</dbReference>
<evidence type="ECO:0000256" key="3">
    <source>
        <dbReference type="ARBA" id="ARBA00022827"/>
    </source>
</evidence>
<dbReference type="GO" id="GO:0050660">
    <property type="term" value="F:flavin adenine dinucleotide binding"/>
    <property type="evidence" value="ECO:0007669"/>
    <property type="project" value="InterPro"/>
</dbReference>
<evidence type="ECO:0000259" key="5">
    <source>
        <dbReference type="Pfam" id="PF00732"/>
    </source>
</evidence>
<keyword evidence="2" id="KW-0285">Flavoprotein</keyword>
<dbReference type="PATRIC" id="fig|1003195.11.peg.6320"/>
<proteinExistence type="inferred from homology"/>
<dbReference type="Pfam" id="PF05199">
    <property type="entry name" value="GMC_oxred_C"/>
    <property type="match status" value="1"/>
</dbReference>
<keyword evidence="8" id="KW-1185">Reference proteome</keyword>
<gene>
    <name evidence="7" type="ordered locus">SCATT_48860</name>
</gene>
<evidence type="ECO:0000256" key="1">
    <source>
        <dbReference type="ARBA" id="ARBA00010790"/>
    </source>
</evidence>
<dbReference type="InterPro" id="IPR000172">
    <property type="entry name" value="GMC_OxRdtase_N"/>
</dbReference>
<dbReference type="KEGG" id="scy:SCATT_48860"/>
<protein>
    <submittedName>
        <fullName evidence="7">Glucose-methanol-choline oxidoreductase</fullName>
    </submittedName>
</protein>
<dbReference type="Gene3D" id="3.50.50.60">
    <property type="entry name" value="FAD/NAD(P)-binding domain"/>
    <property type="match status" value="2"/>
</dbReference>
<accession>G8WXV7</accession>
<evidence type="ECO:0000313" key="8">
    <source>
        <dbReference type="Proteomes" id="UP000007842"/>
    </source>
</evidence>
<comment type="similarity">
    <text evidence="1">Belongs to the GMC oxidoreductase family.</text>
</comment>
<dbReference type="AlphaFoldDB" id="F8JRS4"/>
<accession>F8JRS4</accession>
<dbReference type="InterPro" id="IPR007867">
    <property type="entry name" value="GMC_OxRtase_C"/>
</dbReference>
<dbReference type="EMBL" id="CP003219">
    <property type="protein sequence ID" value="AEW97257.1"/>
    <property type="molecule type" value="Genomic_DNA"/>
</dbReference>
<sequence>MKQGRTRGTGWLRPAVDTLRETARSQADVRERNASAWLLPDDDRRFDRRLLESMRRFDPDDEVDIVVIGCGAGGATVTQRLAHAGWRVVCLEAGPFWDIEHDWVSDEAGSHHLYWNEPRVISGANPVPLGANNSGRGVGGSMVHFAGFAPRFHPSDFRTRSQDGVGADWPIAYEDLAPYYVRLERELPVAGQYWPWGDPHPYPYAPHPVSGNGEIMLRGCAELGIEARVGPVAITNGRFGNRPHCIYRGFCLQGCKVNAKASPLITHVPDALAHGAEIRAHSMVTAIETDAQGRYATGVRYIDHGREYVQRARMVAVAGYSIETPRLLLNSANSRFPDGLCNDHDQVGRYVMVQGAPQTAGRFEETVRMYKAPPPETSTEAFYETDPAKPYRRGFSVQTISPLPITWAEHVAAQGHWGDDLRRYMADYTHWATLGALCEFLPQADNRVTLADQTDRHGLPVAEFSHSHCDNDDQLMAAATRVMEDILRAAGASEVMTIERYAHLVGGCRMSARPEDGVVDPWLRTHAVPNLYITDGSVLPTQGSANPALTIMALADRAAQRLIEGARRGVRA</sequence>
<reference evidence="8" key="1">
    <citation type="submission" date="2011-12" db="EMBL/GenBank/DDBJ databases">
        <title>Complete genome sequence of Streptomyces cattleya strain DSM 46488.</title>
        <authorList>
            <person name="Ou H.-Y."/>
            <person name="Li P."/>
            <person name="Zhao C."/>
            <person name="O'Hagan D."/>
            <person name="Deng Z."/>
        </authorList>
    </citation>
    <scope>NUCLEOTIDE SEQUENCE [LARGE SCALE GENOMIC DNA]</scope>
    <source>
        <strain evidence="8">ATCC 35852 / DSM 46488 / JCM 4925 / NBRC 14057 / NRRL 8057</strain>
    </source>
</reference>
<dbReference type="PANTHER" id="PTHR46056:SF12">
    <property type="entry name" value="LONG-CHAIN-ALCOHOL OXIDASE"/>
    <property type="match status" value="1"/>
</dbReference>
<dbReference type="GO" id="GO:0016614">
    <property type="term" value="F:oxidoreductase activity, acting on CH-OH group of donors"/>
    <property type="evidence" value="ECO:0007669"/>
    <property type="project" value="InterPro"/>
</dbReference>
<dbReference type="SUPFAM" id="SSF54373">
    <property type="entry name" value="FAD-linked reductases, C-terminal domain"/>
    <property type="match status" value="1"/>
</dbReference>
<keyword evidence="4" id="KW-0560">Oxidoreductase</keyword>
<keyword evidence="3" id="KW-0274">FAD</keyword>
<evidence type="ECO:0000256" key="2">
    <source>
        <dbReference type="ARBA" id="ARBA00022630"/>
    </source>
</evidence>
<organism evidence="7 8">
    <name type="scientific">Streptantibioticus cattleyicolor (strain ATCC 35852 / DSM 46488 / JCM 4925 / NBRC 14057 / NRRL 8057)</name>
    <name type="common">Streptomyces cattleya</name>
    <dbReference type="NCBI Taxonomy" id="1003195"/>
    <lineage>
        <taxon>Bacteria</taxon>
        <taxon>Bacillati</taxon>
        <taxon>Actinomycetota</taxon>
        <taxon>Actinomycetes</taxon>
        <taxon>Kitasatosporales</taxon>
        <taxon>Streptomycetaceae</taxon>
        <taxon>Streptantibioticus</taxon>
    </lineage>
</organism>
<dbReference type="HOGENOM" id="CLU_008878_4_0_11"/>
<dbReference type="KEGG" id="sct:SCAT_4891"/>
<evidence type="ECO:0000256" key="4">
    <source>
        <dbReference type="ARBA" id="ARBA00023002"/>
    </source>
</evidence>
<feature type="domain" description="Glucose-methanol-choline oxidoreductase N-terminal" evidence="5">
    <location>
        <begin position="135"/>
        <end position="332"/>
    </location>
</feature>
<dbReference type="eggNOG" id="COG2303">
    <property type="taxonomic scope" value="Bacteria"/>
</dbReference>
<dbReference type="SUPFAM" id="SSF51905">
    <property type="entry name" value="FAD/NAD(P)-binding domain"/>
    <property type="match status" value="1"/>
</dbReference>
<feature type="domain" description="Glucose-methanol-choline oxidoreductase C-terminal" evidence="6">
    <location>
        <begin position="442"/>
        <end position="555"/>
    </location>
</feature>
<name>F8JRS4_STREN</name>
<dbReference type="Proteomes" id="UP000007842">
    <property type="component" value="Chromosome"/>
</dbReference>
<evidence type="ECO:0000259" key="6">
    <source>
        <dbReference type="Pfam" id="PF05199"/>
    </source>
</evidence>
<dbReference type="RefSeq" id="WP_014145595.1">
    <property type="nucleotide sequence ID" value="NC_016111.1"/>
</dbReference>